<dbReference type="PANTHER" id="PTHR33164:SF106">
    <property type="entry name" value="TRANSCRIPTIONAL REGULATORY PROTEIN"/>
    <property type="match status" value="1"/>
</dbReference>
<keyword evidence="3" id="KW-1185">Reference proteome</keyword>
<evidence type="ECO:0000313" key="3">
    <source>
        <dbReference type="Proteomes" id="UP000598146"/>
    </source>
</evidence>
<dbReference type="Proteomes" id="UP000598146">
    <property type="component" value="Unassembled WGS sequence"/>
</dbReference>
<dbReference type="GO" id="GO:0006950">
    <property type="term" value="P:response to stress"/>
    <property type="evidence" value="ECO:0007669"/>
    <property type="project" value="TreeGrafter"/>
</dbReference>
<dbReference type="Gene3D" id="1.10.10.10">
    <property type="entry name" value="Winged helix-like DNA-binding domain superfamily/Winged helix DNA-binding domain"/>
    <property type="match status" value="1"/>
</dbReference>
<comment type="caution">
    <text evidence="2">The sequence shown here is derived from an EMBL/GenBank/DDBJ whole genome shotgun (WGS) entry which is preliminary data.</text>
</comment>
<dbReference type="Pfam" id="PF12802">
    <property type="entry name" value="MarR_2"/>
    <property type="match status" value="1"/>
</dbReference>
<accession>A0A931CD79</accession>
<dbReference type="GO" id="GO:0003700">
    <property type="term" value="F:DNA-binding transcription factor activity"/>
    <property type="evidence" value="ECO:0007669"/>
    <property type="project" value="InterPro"/>
</dbReference>
<name>A0A931CD79_9ACTN</name>
<gene>
    <name evidence="2" type="ORF">I4J89_41595</name>
</gene>
<dbReference type="SUPFAM" id="SSF46785">
    <property type="entry name" value="Winged helix' DNA-binding domain"/>
    <property type="match status" value="1"/>
</dbReference>
<protein>
    <submittedName>
        <fullName evidence="2">MarR family transcriptional regulator</fullName>
    </submittedName>
</protein>
<organism evidence="2 3">
    <name type="scientific">Actinoplanes aureus</name>
    <dbReference type="NCBI Taxonomy" id="2792083"/>
    <lineage>
        <taxon>Bacteria</taxon>
        <taxon>Bacillati</taxon>
        <taxon>Actinomycetota</taxon>
        <taxon>Actinomycetes</taxon>
        <taxon>Micromonosporales</taxon>
        <taxon>Micromonosporaceae</taxon>
        <taxon>Actinoplanes</taxon>
    </lineage>
</organism>
<dbReference type="InterPro" id="IPR000835">
    <property type="entry name" value="HTH_MarR-typ"/>
</dbReference>
<dbReference type="InterPro" id="IPR036388">
    <property type="entry name" value="WH-like_DNA-bd_sf"/>
</dbReference>
<feature type="domain" description="HTH marR-type" evidence="1">
    <location>
        <begin position="10"/>
        <end position="151"/>
    </location>
</feature>
<evidence type="ECO:0000259" key="1">
    <source>
        <dbReference type="PROSITE" id="PS50995"/>
    </source>
</evidence>
<proteinExistence type="predicted"/>
<dbReference type="PROSITE" id="PS50995">
    <property type="entry name" value="HTH_MARR_2"/>
    <property type="match status" value="1"/>
</dbReference>
<reference evidence="2" key="1">
    <citation type="submission" date="2020-11" db="EMBL/GenBank/DDBJ databases">
        <title>Isolation and identification of active actinomycetes.</title>
        <authorList>
            <person name="Sun X."/>
        </authorList>
    </citation>
    <scope>NUCLEOTIDE SEQUENCE</scope>
    <source>
        <strain evidence="2">NEAU-A11</strain>
    </source>
</reference>
<dbReference type="PANTHER" id="PTHR33164">
    <property type="entry name" value="TRANSCRIPTIONAL REGULATOR, MARR FAMILY"/>
    <property type="match status" value="1"/>
</dbReference>
<dbReference type="SMART" id="SM00347">
    <property type="entry name" value="HTH_MARR"/>
    <property type="match status" value="1"/>
</dbReference>
<evidence type="ECO:0000313" key="2">
    <source>
        <dbReference type="EMBL" id="MBG0567954.1"/>
    </source>
</evidence>
<sequence>MSKQSPANTDAHAGPAVIRAAAADAAARFGAAADEVDDAAAARLGVNRTDLRILGLVSAAEAMTAGALATAARLSPAATTAAIQRLAAAGHLRREVDPSDRRRAVVTVTATTAEILDRVYRPIGEAGLRLLDRYSPAELTLITEFLHVGRRMQLEQAERIRTMADG</sequence>
<dbReference type="EMBL" id="JADQTO010000032">
    <property type="protein sequence ID" value="MBG0567954.1"/>
    <property type="molecule type" value="Genomic_DNA"/>
</dbReference>
<dbReference type="InterPro" id="IPR036390">
    <property type="entry name" value="WH_DNA-bd_sf"/>
</dbReference>
<dbReference type="InterPro" id="IPR039422">
    <property type="entry name" value="MarR/SlyA-like"/>
</dbReference>
<dbReference type="RefSeq" id="WP_196419724.1">
    <property type="nucleotide sequence ID" value="NZ_JADQTO010000032.1"/>
</dbReference>
<dbReference type="AlphaFoldDB" id="A0A931CD79"/>